<accession>A0A219B8B1</accession>
<sequence>MSDGTLAVNGGTLDYRACAGLLSIEGEAGKLLGTLFYTAYLAPSADGDPRPLSIVWNGGPGADSRLLHFHAIGPRKLEEGELVSNPASVLPASDLVFLDPAGTGFSRAASDEAAEQLYSTTGDLAATVAFVRKFRRAYRRETSPLYLVGESFGTWRAAGAAEALIDQGIPVDGIALVSGGIPLGDLPDRALSRALSLPNRVAVALAFGRLDEAWQADPEATLAEAERWARGTWYPALKDPAAVPAETRADIAARLAAWHGLAVEQVDPETLWVSPRDFRTGLLAEGGETLDVFDMRKTGGAAAADDPGDTAILSYYRDSLGYNAGFYAGIESEELPVGQSWQYDQAPITEESLARALAGEGPPSPSQPWTLRAMRKAPDLRTWVAAGIYDSLNSCAANRAVVADLPDDISRRISLNCYKGGHMMYESDGVAAQFAADLSAFLQED</sequence>
<protein>
    <submittedName>
        <fullName evidence="1">Peptidase S10</fullName>
    </submittedName>
</protein>
<dbReference type="InterPro" id="IPR001563">
    <property type="entry name" value="Peptidase_S10"/>
</dbReference>
<name>A0A219B8B1_9SPHN</name>
<keyword evidence="2" id="KW-1185">Reference proteome</keyword>
<gene>
    <name evidence="1" type="ORF">B5C34_04145</name>
</gene>
<evidence type="ECO:0000313" key="1">
    <source>
        <dbReference type="EMBL" id="OWV34630.1"/>
    </source>
</evidence>
<dbReference type="GO" id="GO:0004185">
    <property type="term" value="F:serine-type carboxypeptidase activity"/>
    <property type="evidence" value="ECO:0007669"/>
    <property type="project" value="InterPro"/>
</dbReference>
<dbReference type="Gene3D" id="3.40.50.1820">
    <property type="entry name" value="alpha/beta hydrolase"/>
    <property type="match status" value="1"/>
</dbReference>
<dbReference type="Pfam" id="PF00450">
    <property type="entry name" value="Peptidase_S10"/>
    <property type="match status" value="1"/>
</dbReference>
<dbReference type="Proteomes" id="UP000198462">
    <property type="component" value="Unassembled WGS sequence"/>
</dbReference>
<dbReference type="SUPFAM" id="SSF53474">
    <property type="entry name" value="alpha/beta-Hydrolases"/>
    <property type="match status" value="1"/>
</dbReference>
<dbReference type="OrthoDB" id="9770107at2"/>
<organism evidence="1 2">
    <name type="scientific">Pacificimonas flava</name>
    <dbReference type="NCBI Taxonomy" id="1234595"/>
    <lineage>
        <taxon>Bacteria</taxon>
        <taxon>Pseudomonadati</taxon>
        <taxon>Pseudomonadota</taxon>
        <taxon>Alphaproteobacteria</taxon>
        <taxon>Sphingomonadales</taxon>
        <taxon>Sphingosinicellaceae</taxon>
        <taxon>Pacificimonas</taxon>
    </lineage>
</organism>
<reference evidence="2" key="1">
    <citation type="submission" date="2017-05" db="EMBL/GenBank/DDBJ databases">
        <authorList>
            <person name="Lin X."/>
        </authorList>
    </citation>
    <scope>NUCLEOTIDE SEQUENCE [LARGE SCALE GENOMIC DNA]</scope>
    <source>
        <strain evidence="2">JLT2012</strain>
    </source>
</reference>
<dbReference type="InterPro" id="IPR029058">
    <property type="entry name" value="AB_hydrolase_fold"/>
</dbReference>
<evidence type="ECO:0000313" key="2">
    <source>
        <dbReference type="Proteomes" id="UP000198462"/>
    </source>
</evidence>
<dbReference type="AlphaFoldDB" id="A0A219B8B1"/>
<proteinExistence type="predicted"/>
<dbReference type="EMBL" id="NFZT01000001">
    <property type="protein sequence ID" value="OWV34630.1"/>
    <property type="molecule type" value="Genomic_DNA"/>
</dbReference>
<comment type="caution">
    <text evidence="1">The sequence shown here is derived from an EMBL/GenBank/DDBJ whole genome shotgun (WGS) entry which is preliminary data.</text>
</comment>
<dbReference type="GO" id="GO:0006508">
    <property type="term" value="P:proteolysis"/>
    <property type="evidence" value="ECO:0007669"/>
    <property type="project" value="InterPro"/>
</dbReference>